<proteinExistence type="predicted"/>
<gene>
    <name evidence="1" type="ORF">NCTC9001_05823</name>
</gene>
<organism evidence="1 2">
    <name type="scientific">Escherichia coli</name>
    <dbReference type="NCBI Taxonomy" id="562"/>
    <lineage>
        <taxon>Bacteria</taxon>
        <taxon>Pseudomonadati</taxon>
        <taxon>Pseudomonadota</taxon>
        <taxon>Gammaproteobacteria</taxon>
        <taxon>Enterobacterales</taxon>
        <taxon>Enterobacteriaceae</taxon>
        <taxon>Escherichia</taxon>
    </lineage>
</organism>
<dbReference type="AlphaFoldDB" id="A0A484YR52"/>
<dbReference type="EMBL" id="CAADIS010000005">
    <property type="protein sequence ID" value="VFS38588.1"/>
    <property type="molecule type" value="Genomic_DNA"/>
</dbReference>
<protein>
    <submittedName>
        <fullName evidence="1">Modulator of drug activity (Mda66)</fullName>
    </submittedName>
</protein>
<sequence length="74" mass="8327">MYFRFDIVVAVGANNADIMPEVAQCAIRDFGQGVVQLTIGVGEFFRAVDNQDVASFFNLKVRRLPTIVRHRAVR</sequence>
<evidence type="ECO:0000313" key="2">
    <source>
        <dbReference type="Proteomes" id="UP000372890"/>
    </source>
</evidence>
<accession>A0A484YR52</accession>
<evidence type="ECO:0000313" key="1">
    <source>
        <dbReference type="EMBL" id="VFS38588.1"/>
    </source>
</evidence>
<name>A0A484YR52_ECOLX</name>
<dbReference type="Proteomes" id="UP000372890">
    <property type="component" value="Unassembled WGS sequence"/>
</dbReference>
<reference evidence="1 2" key="1">
    <citation type="submission" date="2019-03" db="EMBL/GenBank/DDBJ databases">
        <authorList>
            <consortium name="Pathogen Informatics"/>
        </authorList>
    </citation>
    <scope>NUCLEOTIDE SEQUENCE [LARGE SCALE GENOMIC DNA]</scope>
    <source>
        <strain evidence="1 2">NCTC9001</strain>
    </source>
</reference>